<feature type="region of interest" description="Disordered" evidence="2">
    <location>
        <begin position="20"/>
        <end position="78"/>
    </location>
</feature>
<evidence type="ECO:0000313" key="4">
    <source>
        <dbReference type="Proteomes" id="UP001163046"/>
    </source>
</evidence>
<name>A0A9W9ZMM5_9CNID</name>
<reference evidence="3" key="1">
    <citation type="submission" date="2023-01" db="EMBL/GenBank/DDBJ databases">
        <title>Genome assembly of the deep-sea coral Lophelia pertusa.</title>
        <authorList>
            <person name="Herrera S."/>
            <person name="Cordes E."/>
        </authorList>
    </citation>
    <scope>NUCLEOTIDE SEQUENCE</scope>
    <source>
        <strain evidence="3">USNM1676648</strain>
        <tissue evidence="3">Polyp</tissue>
    </source>
</reference>
<proteinExistence type="predicted"/>
<dbReference type="Proteomes" id="UP001163046">
    <property type="component" value="Unassembled WGS sequence"/>
</dbReference>
<dbReference type="OrthoDB" id="5958204at2759"/>
<dbReference type="EMBL" id="MU825886">
    <property type="protein sequence ID" value="KAJ7384513.1"/>
    <property type="molecule type" value="Genomic_DNA"/>
</dbReference>
<evidence type="ECO:0000256" key="2">
    <source>
        <dbReference type="SAM" id="MobiDB-lite"/>
    </source>
</evidence>
<dbReference type="AlphaFoldDB" id="A0A9W9ZMM5"/>
<accession>A0A9W9ZMM5</accession>
<comment type="caution">
    <text evidence="3">The sequence shown here is derived from an EMBL/GenBank/DDBJ whole genome shotgun (WGS) entry which is preliminary data.</text>
</comment>
<feature type="coiled-coil region" evidence="1">
    <location>
        <begin position="93"/>
        <end position="124"/>
    </location>
</feature>
<gene>
    <name evidence="3" type="ORF">OS493_021142</name>
</gene>
<sequence length="132" mass="14632">MNKFWKILSAASDDDVVFKSPVQEEHGHATQTKGTTNNTVSLSAKEENALEHSIGGRDTSDDKGNADEPKTKSQSNEQLYGTVASFLEQFKSLESSQEQLNSLEEDLKVKKEGLEEAITKVKEAWKVDKNDS</sequence>
<evidence type="ECO:0000313" key="3">
    <source>
        <dbReference type="EMBL" id="KAJ7384513.1"/>
    </source>
</evidence>
<keyword evidence="4" id="KW-1185">Reference proteome</keyword>
<feature type="compositionally biased region" description="Polar residues" evidence="2">
    <location>
        <begin position="29"/>
        <end position="42"/>
    </location>
</feature>
<organism evidence="3 4">
    <name type="scientific">Desmophyllum pertusum</name>
    <dbReference type="NCBI Taxonomy" id="174260"/>
    <lineage>
        <taxon>Eukaryota</taxon>
        <taxon>Metazoa</taxon>
        <taxon>Cnidaria</taxon>
        <taxon>Anthozoa</taxon>
        <taxon>Hexacorallia</taxon>
        <taxon>Scleractinia</taxon>
        <taxon>Caryophylliina</taxon>
        <taxon>Caryophylliidae</taxon>
        <taxon>Desmophyllum</taxon>
    </lineage>
</organism>
<keyword evidence="1" id="KW-0175">Coiled coil</keyword>
<evidence type="ECO:0000256" key="1">
    <source>
        <dbReference type="SAM" id="Coils"/>
    </source>
</evidence>
<feature type="compositionally biased region" description="Basic and acidic residues" evidence="2">
    <location>
        <begin position="44"/>
        <end position="71"/>
    </location>
</feature>
<protein>
    <submittedName>
        <fullName evidence="3">Uncharacterized protein</fullName>
    </submittedName>
</protein>